<keyword evidence="4 7" id="KW-0732">Signal</keyword>
<evidence type="ECO:0000313" key="10">
    <source>
        <dbReference type="Proteomes" id="UP000185766"/>
    </source>
</evidence>
<keyword evidence="10" id="KW-1185">Reference proteome</keyword>
<dbReference type="Gene3D" id="1.10.8.640">
    <property type="entry name" value="Cytochrome C biogenesis protein"/>
    <property type="match status" value="1"/>
</dbReference>
<keyword evidence="7" id="KW-1133">Transmembrane helix</keyword>
<evidence type="ECO:0000256" key="5">
    <source>
        <dbReference type="ARBA" id="ARBA00022748"/>
    </source>
</evidence>
<dbReference type="InterPro" id="IPR038297">
    <property type="entry name" value="CcmH/CycL/NrfF/Ccl2_sf"/>
</dbReference>
<keyword evidence="7" id="KW-0472">Membrane</keyword>
<evidence type="ECO:0000256" key="7">
    <source>
        <dbReference type="RuleBase" id="RU364112"/>
    </source>
</evidence>
<evidence type="ECO:0000256" key="1">
    <source>
        <dbReference type="ARBA" id="ARBA00010342"/>
    </source>
</evidence>
<keyword evidence="3 7" id="KW-0479">Metal-binding</keyword>
<dbReference type="RefSeq" id="WP_074866348.1">
    <property type="nucleotide sequence ID" value="NZ_FOAS01000005.1"/>
</dbReference>
<dbReference type="InterPro" id="IPR051263">
    <property type="entry name" value="C-type_cytochrome_biogenesis"/>
</dbReference>
<dbReference type="PANTHER" id="PTHR47870">
    <property type="entry name" value="CYTOCHROME C-TYPE BIOGENESIS PROTEIN CCMH"/>
    <property type="match status" value="1"/>
</dbReference>
<dbReference type="GO" id="GO:0046872">
    <property type="term" value="F:metal ion binding"/>
    <property type="evidence" value="ECO:0007669"/>
    <property type="project" value="UniProtKB-KW"/>
</dbReference>
<protein>
    <recommendedName>
        <fullName evidence="7">Cytochrome c-type biogenesis protein</fullName>
    </recommendedName>
</protein>
<keyword evidence="7" id="KW-0812">Transmembrane</keyword>
<evidence type="ECO:0000313" key="9">
    <source>
        <dbReference type="EMBL" id="SEK80009.1"/>
    </source>
</evidence>
<dbReference type="CDD" id="cd16378">
    <property type="entry name" value="CcmH_N"/>
    <property type="match status" value="1"/>
</dbReference>
<dbReference type="GO" id="GO:0005886">
    <property type="term" value="C:plasma membrane"/>
    <property type="evidence" value="ECO:0007669"/>
    <property type="project" value="TreeGrafter"/>
</dbReference>
<dbReference type="AlphaFoldDB" id="A0A1H7JZM1"/>
<reference evidence="9 10" key="1">
    <citation type="submission" date="2016-10" db="EMBL/GenBank/DDBJ databases">
        <authorList>
            <person name="de Groot N.N."/>
        </authorList>
    </citation>
    <scope>NUCLEOTIDE SEQUENCE [LARGE SCALE GENOMIC DNA]</scope>
    <source>
        <strain evidence="9 10">JCM 19513</strain>
    </source>
</reference>
<dbReference type="Pfam" id="PF03918">
    <property type="entry name" value="CcmH"/>
    <property type="match status" value="1"/>
</dbReference>
<dbReference type="EMBL" id="FOAS01000005">
    <property type="protein sequence ID" value="SEK80009.1"/>
    <property type="molecule type" value="Genomic_DNA"/>
</dbReference>
<evidence type="ECO:0000256" key="3">
    <source>
        <dbReference type="ARBA" id="ARBA00022723"/>
    </source>
</evidence>
<feature type="transmembrane region" description="Helical" evidence="7">
    <location>
        <begin position="102"/>
        <end position="123"/>
    </location>
</feature>
<dbReference type="PANTHER" id="PTHR47870:SF1">
    <property type="entry name" value="CYTOCHROME C-TYPE BIOGENESIS PROTEIN CCMH"/>
    <property type="match status" value="1"/>
</dbReference>
<organism evidence="9 10">
    <name type="scientific">Atopomonas hussainii</name>
    <dbReference type="NCBI Taxonomy" id="1429083"/>
    <lineage>
        <taxon>Bacteria</taxon>
        <taxon>Pseudomonadati</taxon>
        <taxon>Pseudomonadota</taxon>
        <taxon>Gammaproteobacteria</taxon>
        <taxon>Pseudomonadales</taxon>
        <taxon>Pseudomonadaceae</taxon>
        <taxon>Atopomonas</taxon>
    </lineage>
</organism>
<feature type="signal peptide" evidence="7">
    <location>
        <begin position="1"/>
        <end position="18"/>
    </location>
</feature>
<comment type="similarity">
    <text evidence="1 7">Belongs to the CcmH/CycL/Ccl2/NrfF family.</text>
</comment>
<dbReference type="GO" id="GO:0017004">
    <property type="term" value="P:cytochrome complex assembly"/>
    <property type="evidence" value="ECO:0007669"/>
    <property type="project" value="UniProtKB-KW"/>
</dbReference>
<evidence type="ECO:0000256" key="2">
    <source>
        <dbReference type="ARBA" id="ARBA00022617"/>
    </source>
</evidence>
<sequence>MRWLSLLLGTLLSLNVLAAIDTYEFNDEAERQRFRVLTEELRCPKCQNQNIADSNAPIANDLRREIHRMLDEGQSDDEIVDFLVTRYGDFVMYRPPLTGKTLLLWFGPAALLLLALLVVLNIVRRRRQAASAPPVTAELSDAERQRLSQLLDKQSHD</sequence>
<keyword evidence="2 7" id="KW-0349">Heme</keyword>
<proteinExistence type="inferred from homology"/>
<dbReference type="FunFam" id="1.10.8.640:FF:000001">
    <property type="entry name" value="Cytochrome c-type biogenesis protein"/>
    <property type="match status" value="1"/>
</dbReference>
<feature type="chain" id="PRO_5011019857" description="Cytochrome c-type biogenesis protein" evidence="7">
    <location>
        <begin position="19"/>
        <end position="157"/>
    </location>
</feature>
<evidence type="ECO:0000256" key="6">
    <source>
        <dbReference type="ARBA" id="ARBA00023004"/>
    </source>
</evidence>
<name>A0A1H7JZM1_9GAMM</name>
<dbReference type="Proteomes" id="UP000185766">
    <property type="component" value="Unassembled WGS sequence"/>
</dbReference>
<comment type="function">
    <text evidence="7">Possible subunit of a heme lyase.</text>
</comment>
<dbReference type="InterPro" id="IPR005616">
    <property type="entry name" value="CcmH/CycL/Ccl2/NrfF_N"/>
</dbReference>
<evidence type="ECO:0000256" key="4">
    <source>
        <dbReference type="ARBA" id="ARBA00022729"/>
    </source>
</evidence>
<dbReference type="STRING" id="1429083.GCA_001885685_01325"/>
<evidence type="ECO:0000259" key="8">
    <source>
        <dbReference type="Pfam" id="PF03918"/>
    </source>
</evidence>
<gene>
    <name evidence="9" type="ORF">SAMN05216214_105102</name>
</gene>
<keyword evidence="6 7" id="KW-0408">Iron</keyword>
<feature type="domain" description="CcmH/CycL/Ccl2/NrfF N-terminal" evidence="8">
    <location>
        <begin position="7"/>
        <end position="151"/>
    </location>
</feature>
<accession>A0A1H7JZM1</accession>
<keyword evidence="5" id="KW-0201">Cytochrome c-type biogenesis</keyword>